<dbReference type="Proteomes" id="UP000191980">
    <property type="component" value="Unassembled WGS sequence"/>
</dbReference>
<dbReference type="RefSeq" id="WP_080522692.1">
    <property type="nucleotide sequence ID" value="NZ_LPUF01000001.1"/>
</dbReference>
<dbReference type="STRING" id="1420851.AU255_09650"/>
<accession>A0A1V8M964</accession>
<dbReference type="SMART" id="SM00271">
    <property type="entry name" value="DnaJ"/>
    <property type="match status" value="1"/>
</dbReference>
<keyword evidence="4" id="KW-1185">Reference proteome</keyword>
<dbReference type="PANTHER" id="PTHR44240:SF10">
    <property type="entry name" value="J DOMAIN-CONTAINING PROTEIN"/>
    <property type="match status" value="1"/>
</dbReference>
<organism evidence="3 4">
    <name type="scientific">Methyloprofundus sedimenti</name>
    <dbReference type="NCBI Taxonomy" id="1420851"/>
    <lineage>
        <taxon>Bacteria</taxon>
        <taxon>Pseudomonadati</taxon>
        <taxon>Pseudomonadota</taxon>
        <taxon>Gammaproteobacteria</taxon>
        <taxon>Methylococcales</taxon>
        <taxon>Methylococcaceae</taxon>
        <taxon>Methyloprofundus</taxon>
    </lineage>
</organism>
<name>A0A1V8M964_9GAMM</name>
<protein>
    <recommendedName>
        <fullName evidence="2">J domain-containing protein</fullName>
    </recommendedName>
</protein>
<dbReference type="PANTHER" id="PTHR44240">
    <property type="entry name" value="DNAJ DOMAIN (PROKARYOTIC HEAT SHOCK PROTEIN)-RELATED"/>
    <property type="match status" value="1"/>
</dbReference>
<dbReference type="PRINTS" id="PR00625">
    <property type="entry name" value="JDOMAIN"/>
</dbReference>
<evidence type="ECO:0000313" key="3">
    <source>
        <dbReference type="EMBL" id="OQK18089.1"/>
    </source>
</evidence>
<sequence length="108" mass="12050">MQTPYQILGVDIDATDDEIKQAYLHQVKQSPPDRDQQQFQLIHDAYTAIKDHKSRVSYDLFTLPVADFTTILDKALQTGLSGAMNAESVKKLLTISIDNASLLASLEK</sequence>
<dbReference type="AlphaFoldDB" id="A0A1V8M964"/>
<dbReference type="Gene3D" id="1.10.287.110">
    <property type="entry name" value="DnaJ domain"/>
    <property type="match status" value="1"/>
</dbReference>
<dbReference type="Pfam" id="PF00226">
    <property type="entry name" value="DnaJ"/>
    <property type="match status" value="1"/>
</dbReference>
<evidence type="ECO:0000256" key="1">
    <source>
        <dbReference type="ARBA" id="ARBA00023186"/>
    </source>
</evidence>
<proteinExistence type="predicted"/>
<dbReference type="InterPro" id="IPR036869">
    <property type="entry name" value="J_dom_sf"/>
</dbReference>
<gene>
    <name evidence="3" type="ORF">AU255_09650</name>
</gene>
<dbReference type="OrthoDB" id="5771095at2"/>
<dbReference type="InterPro" id="IPR052276">
    <property type="entry name" value="Diphthamide-biosynth_chaperone"/>
</dbReference>
<comment type="caution">
    <text evidence="3">The sequence shown here is derived from an EMBL/GenBank/DDBJ whole genome shotgun (WGS) entry which is preliminary data.</text>
</comment>
<feature type="domain" description="J" evidence="2">
    <location>
        <begin position="3"/>
        <end position="62"/>
    </location>
</feature>
<keyword evidence="1" id="KW-0143">Chaperone</keyword>
<reference evidence="3 4" key="1">
    <citation type="submission" date="2015-12" db="EMBL/GenBank/DDBJ databases">
        <authorList>
            <person name="Shamseldin A."/>
            <person name="Moawad H."/>
            <person name="Abd El-Rahim W.M."/>
            <person name="Sadowsky M.J."/>
        </authorList>
    </citation>
    <scope>NUCLEOTIDE SEQUENCE [LARGE SCALE GENOMIC DNA]</scope>
    <source>
        <strain evidence="3 4">WF1</strain>
    </source>
</reference>
<dbReference type="CDD" id="cd06257">
    <property type="entry name" value="DnaJ"/>
    <property type="match status" value="1"/>
</dbReference>
<dbReference type="InterPro" id="IPR001623">
    <property type="entry name" value="DnaJ_domain"/>
</dbReference>
<dbReference type="SUPFAM" id="SSF46565">
    <property type="entry name" value="Chaperone J-domain"/>
    <property type="match status" value="1"/>
</dbReference>
<dbReference type="EMBL" id="LPUF01000001">
    <property type="protein sequence ID" value="OQK18089.1"/>
    <property type="molecule type" value="Genomic_DNA"/>
</dbReference>
<evidence type="ECO:0000313" key="4">
    <source>
        <dbReference type="Proteomes" id="UP000191980"/>
    </source>
</evidence>
<dbReference type="PROSITE" id="PS50076">
    <property type="entry name" value="DNAJ_2"/>
    <property type="match status" value="1"/>
</dbReference>
<evidence type="ECO:0000259" key="2">
    <source>
        <dbReference type="PROSITE" id="PS50076"/>
    </source>
</evidence>